<evidence type="ECO:0000313" key="8">
    <source>
        <dbReference type="EMBL" id="QDU46008.1"/>
    </source>
</evidence>
<protein>
    <submittedName>
        <fullName evidence="8">Sodium/glucose cotransporter</fullName>
    </submittedName>
</protein>
<evidence type="ECO:0000256" key="6">
    <source>
        <dbReference type="RuleBase" id="RU362091"/>
    </source>
</evidence>
<name>A0A517ZU52_9PLAN</name>
<dbReference type="GO" id="GO:0005412">
    <property type="term" value="F:D-glucose:sodium symporter activity"/>
    <property type="evidence" value="ECO:0007669"/>
    <property type="project" value="TreeGrafter"/>
</dbReference>
<dbReference type="CDD" id="cd11477">
    <property type="entry name" value="SLC5sbd_u1"/>
    <property type="match status" value="1"/>
</dbReference>
<dbReference type="GO" id="GO:0005886">
    <property type="term" value="C:plasma membrane"/>
    <property type="evidence" value="ECO:0007669"/>
    <property type="project" value="TreeGrafter"/>
</dbReference>
<keyword evidence="4 7" id="KW-1133">Transmembrane helix</keyword>
<accession>A0A517ZU52</accession>
<dbReference type="Proteomes" id="UP000319383">
    <property type="component" value="Chromosome"/>
</dbReference>
<feature type="transmembrane region" description="Helical" evidence="7">
    <location>
        <begin position="540"/>
        <end position="565"/>
    </location>
</feature>
<gene>
    <name evidence="8" type="primary">sglT_7</name>
    <name evidence="8" type="ORF">Mal52_45050</name>
</gene>
<organism evidence="8 9">
    <name type="scientific">Symmachiella dynata</name>
    <dbReference type="NCBI Taxonomy" id="2527995"/>
    <lineage>
        <taxon>Bacteria</taxon>
        <taxon>Pseudomonadati</taxon>
        <taxon>Planctomycetota</taxon>
        <taxon>Planctomycetia</taxon>
        <taxon>Planctomycetales</taxon>
        <taxon>Planctomycetaceae</taxon>
        <taxon>Symmachiella</taxon>
    </lineage>
</organism>
<dbReference type="RefSeq" id="WP_145378538.1">
    <property type="nucleotide sequence ID" value="NZ_CP036276.1"/>
</dbReference>
<dbReference type="EMBL" id="CP036276">
    <property type="protein sequence ID" value="QDU46008.1"/>
    <property type="molecule type" value="Genomic_DNA"/>
</dbReference>
<comment type="subcellular location">
    <subcellularLocation>
        <location evidence="1">Membrane</location>
        <topology evidence="1">Multi-pass membrane protein</topology>
    </subcellularLocation>
</comment>
<feature type="transmembrane region" description="Helical" evidence="7">
    <location>
        <begin position="300"/>
        <end position="323"/>
    </location>
</feature>
<dbReference type="AlphaFoldDB" id="A0A517ZU52"/>
<dbReference type="PANTHER" id="PTHR11819:SF77">
    <property type="entry name" value="SODIUM_GLUCOSE COTRANSPORT PROTEIN"/>
    <property type="match status" value="1"/>
</dbReference>
<feature type="transmembrane region" description="Helical" evidence="7">
    <location>
        <begin position="572"/>
        <end position="591"/>
    </location>
</feature>
<evidence type="ECO:0000256" key="2">
    <source>
        <dbReference type="ARBA" id="ARBA00006434"/>
    </source>
</evidence>
<feature type="transmembrane region" description="Helical" evidence="7">
    <location>
        <begin position="45"/>
        <end position="66"/>
    </location>
</feature>
<keyword evidence="9" id="KW-1185">Reference proteome</keyword>
<proteinExistence type="inferred from homology"/>
<evidence type="ECO:0000313" key="9">
    <source>
        <dbReference type="Proteomes" id="UP000319383"/>
    </source>
</evidence>
<feature type="transmembrane region" description="Helical" evidence="7">
    <location>
        <begin position="6"/>
        <end position="25"/>
    </location>
</feature>
<dbReference type="PANTHER" id="PTHR11819">
    <property type="entry name" value="SOLUTE CARRIER FAMILY 5"/>
    <property type="match status" value="1"/>
</dbReference>
<keyword evidence="5 7" id="KW-0472">Membrane</keyword>
<comment type="similarity">
    <text evidence="2 6">Belongs to the sodium:solute symporter (SSF) (TC 2.A.21) family.</text>
</comment>
<dbReference type="InterPro" id="IPR001734">
    <property type="entry name" value="Na/solute_symporter"/>
</dbReference>
<evidence type="ECO:0000256" key="7">
    <source>
        <dbReference type="SAM" id="Phobius"/>
    </source>
</evidence>
<feature type="transmembrane region" description="Helical" evidence="7">
    <location>
        <begin position="78"/>
        <end position="95"/>
    </location>
</feature>
<dbReference type="InterPro" id="IPR038377">
    <property type="entry name" value="Na/Glc_symporter_sf"/>
</dbReference>
<evidence type="ECO:0000256" key="3">
    <source>
        <dbReference type="ARBA" id="ARBA00022692"/>
    </source>
</evidence>
<feature type="transmembrane region" description="Helical" evidence="7">
    <location>
        <begin position="396"/>
        <end position="415"/>
    </location>
</feature>
<dbReference type="KEGG" id="sdyn:Mal52_45050"/>
<dbReference type="Gene3D" id="1.20.1730.10">
    <property type="entry name" value="Sodium/glucose cotransporter"/>
    <property type="match status" value="1"/>
</dbReference>
<evidence type="ECO:0000256" key="5">
    <source>
        <dbReference type="ARBA" id="ARBA00023136"/>
    </source>
</evidence>
<keyword evidence="3 7" id="KW-0812">Transmembrane</keyword>
<sequence>MQLDFIDWSIIFGFFAISLVIGAVVSRQAGKSSADFFLSGRNMPWWLLGFSMVATTFAADTPGLVTNIVRENGVAGNWVWWAFLLTGMLTVFVYAKLWRRSGITTDLEFYELRYSGKPAAFLRGFRALYLGVFFNIIIMANVSLAAIKIGHVMLGLDPAETIVIAATVAVIFSAMGGLKGVLLTDFLLFIIAMVGSIGAAIVALQQADIGGMAKLITHPNVQDKMAMLPPFDLSTDASRDLLITLLVIPLSVQWWSVWYPGAEPGGGGYIAQRMLAAKDEKHAIGATLFFNVAHYALRPWPWIIVALASLVVFPDNASLQVAYPDMPADQVKGDLAYPAMLAFLPHGLLGLVVASLIAAFMSTISTHLNWGSSYIVNDFYQRFVRPDAGQKELVRVGRISTVLMMVFAGILALFLRDAYQGFEILLQIGAGTGLLFILRWFWWRINPYSEIVAMVVSFVVALWAAFAAPEEMPSWLKLIAGVGITTVAWVVATLVTPADDEEKLRSFYRLVHPGGWGWKRVLDKAAADGVPLPTDGNSHIGLGVACMLVGCVGVYSALFATGYFLYGQTTNAIILTVVAVVAAGFLATMWSKITAGDNSTPGQKPNIVED</sequence>
<feature type="transmembrane region" description="Helical" evidence="7">
    <location>
        <begin position="475"/>
        <end position="495"/>
    </location>
</feature>
<feature type="transmembrane region" description="Helical" evidence="7">
    <location>
        <begin position="448"/>
        <end position="468"/>
    </location>
</feature>
<feature type="transmembrane region" description="Helical" evidence="7">
    <location>
        <begin position="159"/>
        <end position="178"/>
    </location>
</feature>
<evidence type="ECO:0000256" key="1">
    <source>
        <dbReference type="ARBA" id="ARBA00004141"/>
    </source>
</evidence>
<reference evidence="8 9" key="1">
    <citation type="submission" date="2019-02" db="EMBL/GenBank/DDBJ databases">
        <title>Deep-cultivation of Planctomycetes and their phenomic and genomic characterization uncovers novel biology.</title>
        <authorList>
            <person name="Wiegand S."/>
            <person name="Jogler M."/>
            <person name="Boedeker C."/>
            <person name="Pinto D."/>
            <person name="Vollmers J."/>
            <person name="Rivas-Marin E."/>
            <person name="Kohn T."/>
            <person name="Peeters S.H."/>
            <person name="Heuer A."/>
            <person name="Rast P."/>
            <person name="Oberbeckmann S."/>
            <person name="Bunk B."/>
            <person name="Jeske O."/>
            <person name="Meyerdierks A."/>
            <person name="Storesund J.E."/>
            <person name="Kallscheuer N."/>
            <person name="Luecker S."/>
            <person name="Lage O.M."/>
            <person name="Pohl T."/>
            <person name="Merkel B.J."/>
            <person name="Hornburger P."/>
            <person name="Mueller R.-W."/>
            <person name="Bruemmer F."/>
            <person name="Labrenz M."/>
            <person name="Spormann A.M."/>
            <person name="Op den Camp H."/>
            <person name="Overmann J."/>
            <person name="Amann R."/>
            <person name="Jetten M.S.M."/>
            <person name="Mascher T."/>
            <person name="Medema M.H."/>
            <person name="Devos D.P."/>
            <person name="Kaster A.-K."/>
            <person name="Ovreas L."/>
            <person name="Rohde M."/>
            <person name="Galperin M.Y."/>
            <person name="Jogler C."/>
        </authorList>
    </citation>
    <scope>NUCLEOTIDE SEQUENCE [LARGE SCALE GENOMIC DNA]</scope>
    <source>
        <strain evidence="8 9">Mal52</strain>
    </source>
</reference>
<feature type="transmembrane region" description="Helical" evidence="7">
    <location>
        <begin position="422"/>
        <end position="442"/>
    </location>
</feature>
<feature type="transmembrane region" description="Helical" evidence="7">
    <location>
        <begin position="335"/>
        <end position="361"/>
    </location>
</feature>
<feature type="transmembrane region" description="Helical" evidence="7">
    <location>
        <begin position="185"/>
        <end position="204"/>
    </location>
</feature>
<evidence type="ECO:0000256" key="4">
    <source>
        <dbReference type="ARBA" id="ARBA00022989"/>
    </source>
</evidence>
<dbReference type="PROSITE" id="PS50283">
    <property type="entry name" value="NA_SOLUT_SYMP_3"/>
    <property type="match status" value="1"/>
</dbReference>
<feature type="transmembrane region" description="Helical" evidence="7">
    <location>
        <begin position="127"/>
        <end position="147"/>
    </location>
</feature>
<dbReference type="Pfam" id="PF00474">
    <property type="entry name" value="SSF"/>
    <property type="match status" value="1"/>
</dbReference>